<comment type="caution">
    <text evidence="1">The sequence shown here is derived from an EMBL/GenBank/DDBJ whole genome shotgun (WGS) entry which is preliminary data.</text>
</comment>
<gene>
    <name evidence="1" type="ORF">ACFOW1_06675</name>
</gene>
<dbReference type="Pfam" id="PF19775">
    <property type="entry name" value="DUF6261"/>
    <property type="match status" value="1"/>
</dbReference>
<dbReference type="InterPro" id="IPR046228">
    <property type="entry name" value="DUF6261"/>
</dbReference>
<evidence type="ECO:0000313" key="1">
    <source>
        <dbReference type="EMBL" id="MFC4231565.1"/>
    </source>
</evidence>
<accession>A0ABV8PXR1</accession>
<organism evidence="1 2">
    <name type="scientific">Parasediminibacterium paludis</name>
    <dbReference type="NCBI Taxonomy" id="908966"/>
    <lineage>
        <taxon>Bacteria</taxon>
        <taxon>Pseudomonadati</taxon>
        <taxon>Bacteroidota</taxon>
        <taxon>Chitinophagia</taxon>
        <taxon>Chitinophagales</taxon>
        <taxon>Chitinophagaceae</taxon>
        <taxon>Parasediminibacterium</taxon>
    </lineage>
</organism>
<sequence length="221" mass="24937">MIKKISLKQLVATELYQFFSLVLGIVDVANPTVSKIKTQRDVLNDLIHKLQAAINKEKGFALTKVIEALDTRRDNAISGLMMWIAGLTKHPNSVTKEAAKIVKAYLDTHGNAIASQNYQTESAILSKIVADYKSNAAWKIALDGLGGKDWMDEIEAANTAFITTYQQRTSDMGVATNAELFHYLAYTCSNCIFSTYRYCRNTLQNSNCRWRRYNSAKKMYR</sequence>
<proteinExistence type="predicted"/>
<dbReference type="RefSeq" id="WP_379013087.1">
    <property type="nucleotide sequence ID" value="NZ_JBHSDC010000009.1"/>
</dbReference>
<dbReference type="EMBL" id="JBHSDC010000009">
    <property type="protein sequence ID" value="MFC4231565.1"/>
    <property type="molecule type" value="Genomic_DNA"/>
</dbReference>
<keyword evidence="2" id="KW-1185">Reference proteome</keyword>
<reference evidence="2" key="1">
    <citation type="journal article" date="2019" name="Int. J. Syst. Evol. Microbiol.">
        <title>The Global Catalogue of Microorganisms (GCM) 10K type strain sequencing project: providing services to taxonomists for standard genome sequencing and annotation.</title>
        <authorList>
            <consortium name="The Broad Institute Genomics Platform"/>
            <consortium name="The Broad Institute Genome Sequencing Center for Infectious Disease"/>
            <person name="Wu L."/>
            <person name="Ma J."/>
        </authorList>
    </citation>
    <scope>NUCLEOTIDE SEQUENCE [LARGE SCALE GENOMIC DNA]</scope>
    <source>
        <strain evidence="2">CECT 8010</strain>
    </source>
</reference>
<dbReference type="Proteomes" id="UP001595906">
    <property type="component" value="Unassembled WGS sequence"/>
</dbReference>
<name>A0ABV8PXR1_9BACT</name>
<evidence type="ECO:0000313" key="2">
    <source>
        <dbReference type="Proteomes" id="UP001595906"/>
    </source>
</evidence>
<protein>
    <submittedName>
        <fullName evidence="1">DUF6261 family protein</fullName>
    </submittedName>
</protein>